<evidence type="ECO:0000313" key="1">
    <source>
        <dbReference type="Proteomes" id="UP000887576"/>
    </source>
</evidence>
<organism evidence="1 2">
    <name type="scientific">Panagrolaimus sp. JU765</name>
    <dbReference type="NCBI Taxonomy" id="591449"/>
    <lineage>
        <taxon>Eukaryota</taxon>
        <taxon>Metazoa</taxon>
        <taxon>Ecdysozoa</taxon>
        <taxon>Nematoda</taxon>
        <taxon>Chromadorea</taxon>
        <taxon>Rhabditida</taxon>
        <taxon>Tylenchina</taxon>
        <taxon>Panagrolaimomorpha</taxon>
        <taxon>Panagrolaimoidea</taxon>
        <taxon>Panagrolaimidae</taxon>
        <taxon>Panagrolaimus</taxon>
    </lineage>
</organism>
<evidence type="ECO:0000313" key="2">
    <source>
        <dbReference type="WBParaSite" id="JU765_v2.g13266.t1"/>
    </source>
</evidence>
<proteinExistence type="predicted"/>
<reference evidence="2" key="1">
    <citation type="submission" date="2022-11" db="UniProtKB">
        <authorList>
            <consortium name="WormBaseParasite"/>
        </authorList>
    </citation>
    <scope>IDENTIFICATION</scope>
</reference>
<sequence>MNAYDQHSNGCCLIENNNSPSSEVENVKTESKNLMDKNVAKSEVDNKQNDGNLVKPKTNEPQNETSLLSDAGQTVRRTLMNSNCKWEFLGIGKKYVGIYVNEETFRIFKTKDVGSYRLSHTYSCCGCLPENVNSVFWKDSSGNFTCQIAPSDEKHLEQCKPFTKAEAEDFIQQALLESPPPEEETAEDKSDEDVSSDEEAQIDMIKGYNDAETDGEFEGLIDSDPVKEDDEIVKDLKRMMNDSKYSEEQVNMIQCLVDNAKTWTGSKDAAQVPVTQNVDYMMLKNKDGFMRKYEAVAGTLSCMFCMTKGKNVRAKMMSNGKIKMPKEEKHHVDCSAYKVVDISRCKFDDNVFTYGGYKFKSTVNRKDVYHCDSCLLHDRITKAVVEKVVRIEDHCAECSNPRKRVRFNQEVNVQRYKRAKETE</sequence>
<dbReference type="WBParaSite" id="JU765_v2.g13266.t1">
    <property type="protein sequence ID" value="JU765_v2.g13266.t1"/>
    <property type="gene ID" value="JU765_v2.g13266"/>
</dbReference>
<dbReference type="Proteomes" id="UP000887576">
    <property type="component" value="Unplaced"/>
</dbReference>
<protein>
    <submittedName>
        <fullName evidence="2">Uncharacterized protein</fullName>
    </submittedName>
</protein>
<accession>A0AC34Q604</accession>
<name>A0AC34Q604_9BILA</name>